<dbReference type="Gene3D" id="3.40.50.2000">
    <property type="entry name" value="Glycogen Phosphorylase B"/>
    <property type="match status" value="1"/>
</dbReference>
<evidence type="ECO:0000256" key="3">
    <source>
        <dbReference type="ARBA" id="ARBA00022679"/>
    </source>
</evidence>
<dbReference type="PANTHER" id="PTHR12526">
    <property type="entry name" value="GLYCOSYLTRANSFERASE"/>
    <property type="match status" value="1"/>
</dbReference>
<evidence type="ECO:0000256" key="1">
    <source>
        <dbReference type="ARBA" id="ARBA00009481"/>
    </source>
</evidence>
<dbReference type="GO" id="GO:0016757">
    <property type="term" value="F:glycosyltransferase activity"/>
    <property type="evidence" value="ECO:0007669"/>
    <property type="project" value="UniProtKB-KW"/>
</dbReference>
<name>A0A2W5QQ03_ANCNO</name>
<evidence type="ECO:0000259" key="4">
    <source>
        <dbReference type="Pfam" id="PF00534"/>
    </source>
</evidence>
<evidence type="ECO:0000313" key="5">
    <source>
        <dbReference type="EMBL" id="PZQ79004.1"/>
    </source>
</evidence>
<comment type="caution">
    <text evidence="5">The sequence shown here is derived from an EMBL/GenBank/DDBJ whole genome shotgun (WGS) entry which is preliminary data.</text>
</comment>
<evidence type="ECO:0000256" key="2">
    <source>
        <dbReference type="ARBA" id="ARBA00022676"/>
    </source>
</evidence>
<feature type="domain" description="Glycosyl transferase family 1" evidence="4">
    <location>
        <begin position="12"/>
        <end position="172"/>
    </location>
</feature>
<dbReference type="Pfam" id="PF00534">
    <property type="entry name" value="Glycos_transf_1"/>
    <property type="match status" value="1"/>
</dbReference>
<dbReference type="PANTHER" id="PTHR12526:SF640">
    <property type="entry name" value="COLANIC ACID BIOSYNTHESIS GLYCOSYLTRANSFERASE WCAL-RELATED"/>
    <property type="match status" value="1"/>
</dbReference>
<proteinExistence type="inferred from homology"/>
<gene>
    <name evidence="5" type="ORF">DI549_21315</name>
</gene>
<accession>A0A2W5QQ03</accession>
<evidence type="ECO:0000313" key="6">
    <source>
        <dbReference type="Proteomes" id="UP000248887"/>
    </source>
</evidence>
<organism evidence="5 6">
    <name type="scientific">Ancylobacter novellus</name>
    <name type="common">Thiobacillus novellus</name>
    <dbReference type="NCBI Taxonomy" id="921"/>
    <lineage>
        <taxon>Bacteria</taxon>
        <taxon>Pseudomonadati</taxon>
        <taxon>Pseudomonadota</taxon>
        <taxon>Alphaproteobacteria</taxon>
        <taxon>Hyphomicrobiales</taxon>
        <taxon>Xanthobacteraceae</taxon>
        <taxon>Ancylobacter</taxon>
    </lineage>
</organism>
<dbReference type="SUPFAM" id="SSF53756">
    <property type="entry name" value="UDP-Glycosyltransferase/glycogen phosphorylase"/>
    <property type="match status" value="1"/>
</dbReference>
<keyword evidence="2" id="KW-0328">Glycosyltransferase</keyword>
<dbReference type="EMBL" id="QFQD01000107">
    <property type="protein sequence ID" value="PZQ79004.1"/>
    <property type="molecule type" value="Genomic_DNA"/>
</dbReference>
<comment type="similarity">
    <text evidence="1">Belongs to the glycosyltransferase group 1 family. Glycosyltransferase 4 subfamily.</text>
</comment>
<dbReference type="Proteomes" id="UP000248887">
    <property type="component" value="Unassembled WGS sequence"/>
</dbReference>
<reference evidence="5 6" key="1">
    <citation type="submission" date="2017-08" db="EMBL/GenBank/DDBJ databases">
        <title>Infants hospitalized years apart are colonized by the same room-sourced microbial strains.</title>
        <authorList>
            <person name="Brooks B."/>
            <person name="Olm M.R."/>
            <person name="Firek B.A."/>
            <person name="Baker R."/>
            <person name="Thomas B.C."/>
            <person name="Morowitz M.J."/>
            <person name="Banfield J.F."/>
        </authorList>
    </citation>
    <scope>NUCLEOTIDE SEQUENCE [LARGE SCALE GENOMIC DNA]</scope>
    <source>
        <strain evidence="5">S2_005_001_R2_27</strain>
    </source>
</reference>
<dbReference type="AlphaFoldDB" id="A0A2W5QQ03"/>
<sequence length="198" mass="21103">MWPPRARVVADAGLRDDRPVIGVFSRLARWKGQHVLVEALRSVPDLQAVIVGGALFGEDAYEAQLRADIVAAGLEDRVRLLGFRRDVPALMKGVDFVAHTSTAAEPFGRVIVEGMVAGKPVVATRAGGAMELIRDGETGLLVPPGDAAALADALRQLLADPARAARLAERGEAEARETFGVHDYVRNIERAIGAALAR</sequence>
<keyword evidence="3" id="KW-0808">Transferase</keyword>
<protein>
    <recommendedName>
        <fullName evidence="4">Glycosyl transferase family 1 domain-containing protein</fullName>
    </recommendedName>
</protein>
<dbReference type="InterPro" id="IPR001296">
    <property type="entry name" value="Glyco_trans_1"/>
</dbReference>